<dbReference type="AlphaFoldDB" id="A0A4D7B251"/>
<dbReference type="PANTHER" id="PTHR11795">
    <property type="entry name" value="BRANCHED-CHAIN AMINO ACID TRANSPORT SYSTEM PERMEASE PROTEIN LIVH"/>
    <property type="match status" value="1"/>
</dbReference>
<sequence length="307" mass="31450">MLATFLQALVSGLAIGGIYALIALGFSITFTTTKTLNFAQGEFIGVGAFLGVTVLYVLSSGSFSGHGLPQAASAGVNFPVAVIAVGAVMGVLGILLFITAVQPFAGKPGMSWIMSTIGFGTILQSFGLAIWGPAPVSVPSPFGDDVMRFGGVGVRPQEILVLVVAIVLMVGLDILMRRTRLGKAMRAVAHSPSVAALMGINVTAIMLGAFALSSLLAGVGGLLVAPISSASLFLGLGIALKAFSGAILGGLDNPRGCIFGGFMLGLLEAGVALWQAQWREIVIFLLIILVLAIFPNGLFGSRSLDKV</sequence>
<evidence type="ECO:0000256" key="5">
    <source>
        <dbReference type="ARBA" id="ARBA00022970"/>
    </source>
</evidence>
<evidence type="ECO:0000256" key="4">
    <source>
        <dbReference type="ARBA" id="ARBA00022692"/>
    </source>
</evidence>
<feature type="transmembrane region" description="Helical" evidence="9">
    <location>
        <begin position="78"/>
        <end position="100"/>
    </location>
</feature>
<organism evidence="10 11">
    <name type="scientific">Phreatobacter stygius</name>
    <dbReference type="NCBI Taxonomy" id="1940610"/>
    <lineage>
        <taxon>Bacteria</taxon>
        <taxon>Pseudomonadati</taxon>
        <taxon>Pseudomonadota</taxon>
        <taxon>Alphaproteobacteria</taxon>
        <taxon>Hyphomicrobiales</taxon>
        <taxon>Phreatobacteraceae</taxon>
        <taxon>Phreatobacter</taxon>
    </lineage>
</organism>
<dbReference type="InterPro" id="IPR052157">
    <property type="entry name" value="BCAA_transport_permease"/>
</dbReference>
<keyword evidence="6 9" id="KW-1133">Transmembrane helix</keyword>
<evidence type="ECO:0000256" key="3">
    <source>
        <dbReference type="ARBA" id="ARBA00022475"/>
    </source>
</evidence>
<feature type="transmembrane region" description="Helical" evidence="9">
    <location>
        <begin position="6"/>
        <end position="26"/>
    </location>
</feature>
<name>A0A4D7B251_9HYPH</name>
<feature type="transmembrane region" description="Helical" evidence="9">
    <location>
        <begin position="281"/>
        <end position="299"/>
    </location>
</feature>
<evidence type="ECO:0000256" key="6">
    <source>
        <dbReference type="ARBA" id="ARBA00022989"/>
    </source>
</evidence>
<accession>A0A4D7B251</accession>
<gene>
    <name evidence="10" type="ORF">E8M01_28440</name>
</gene>
<evidence type="ECO:0000256" key="1">
    <source>
        <dbReference type="ARBA" id="ARBA00004651"/>
    </source>
</evidence>
<keyword evidence="11" id="KW-1185">Reference proteome</keyword>
<evidence type="ECO:0000256" key="2">
    <source>
        <dbReference type="ARBA" id="ARBA00022448"/>
    </source>
</evidence>
<reference evidence="10 11" key="1">
    <citation type="submission" date="2019-04" db="EMBL/GenBank/DDBJ databases">
        <title>Phreatobacter aquaticus sp. nov.</title>
        <authorList>
            <person name="Choi A."/>
        </authorList>
    </citation>
    <scope>NUCLEOTIDE SEQUENCE [LARGE SCALE GENOMIC DNA]</scope>
    <source>
        <strain evidence="10 11">KCTC 52518</strain>
    </source>
</reference>
<dbReference type="CDD" id="cd06582">
    <property type="entry name" value="TM_PBP1_LivH_like"/>
    <property type="match status" value="1"/>
</dbReference>
<protein>
    <submittedName>
        <fullName evidence="10">Branched-chain amino acid ABC transporter permease</fullName>
    </submittedName>
</protein>
<comment type="subcellular location">
    <subcellularLocation>
        <location evidence="1">Cell membrane</location>
        <topology evidence="1">Multi-pass membrane protein</topology>
    </subcellularLocation>
</comment>
<dbReference type="Proteomes" id="UP000298781">
    <property type="component" value="Chromosome"/>
</dbReference>
<proteinExistence type="inferred from homology"/>
<keyword evidence="7 9" id="KW-0472">Membrane</keyword>
<feature type="transmembrane region" description="Helical" evidence="9">
    <location>
        <begin position="112"/>
        <end position="134"/>
    </location>
</feature>
<keyword evidence="2" id="KW-0813">Transport</keyword>
<dbReference type="RefSeq" id="WP_136963236.1">
    <property type="nucleotide sequence ID" value="NZ_CP039690.1"/>
</dbReference>
<keyword evidence="3" id="KW-1003">Cell membrane</keyword>
<evidence type="ECO:0000256" key="7">
    <source>
        <dbReference type="ARBA" id="ARBA00023136"/>
    </source>
</evidence>
<dbReference type="EMBL" id="CP039690">
    <property type="protein sequence ID" value="QCI67809.1"/>
    <property type="molecule type" value="Genomic_DNA"/>
</dbReference>
<dbReference type="InterPro" id="IPR001851">
    <property type="entry name" value="ABC_transp_permease"/>
</dbReference>
<dbReference type="OrthoDB" id="8254706at2"/>
<dbReference type="PANTHER" id="PTHR11795:SF445">
    <property type="entry name" value="AMINO ACID ABC TRANSPORTER PERMEASE PROTEIN"/>
    <property type="match status" value="1"/>
</dbReference>
<evidence type="ECO:0000256" key="9">
    <source>
        <dbReference type="SAM" id="Phobius"/>
    </source>
</evidence>
<feature type="transmembrane region" description="Helical" evidence="9">
    <location>
        <begin position="38"/>
        <end position="58"/>
    </location>
</feature>
<comment type="similarity">
    <text evidence="8">Belongs to the binding-protein-dependent transport system permease family. LivHM subfamily.</text>
</comment>
<dbReference type="Pfam" id="PF02653">
    <property type="entry name" value="BPD_transp_2"/>
    <property type="match status" value="1"/>
</dbReference>
<dbReference type="GO" id="GO:0005886">
    <property type="term" value="C:plasma membrane"/>
    <property type="evidence" value="ECO:0007669"/>
    <property type="project" value="UniProtKB-SubCell"/>
</dbReference>
<evidence type="ECO:0000256" key="8">
    <source>
        <dbReference type="ARBA" id="ARBA00037998"/>
    </source>
</evidence>
<feature type="transmembrane region" description="Helical" evidence="9">
    <location>
        <begin position="256"/>
        <end position="275"/>
    </location>
</feature>
<dbReference type="GO" id="GO:0006865">
    <property type="term" value="P:amino acid transport"/>
    <property type="evidence" value="ECO:0007669"/>
    <property type="project" value="UniProtKB-KW"/>
</dbReference>
<feature type="transmembrane region" description="Helical" evidence="9">
    <location>
        <begin position="223"/>
        <end position="244"/>
    </location>
</feature>
<evidence type="ECO:0000313" key="10">
    <source>
        <dbReference type="EMBL" id="QCI67809.1"/>
    </source>
</evidence>
<evidence type="ECO:0000313" key="11">
    <source>
        <dbReference type="Proteomes" id="UP000298781"/>
    </source>
</evidence>
<keyword evidence="4 9" id="KW-0812">Transmembrane</keyword>
<feature type="transmembrane region" description="Helical" evidence="9">
    <location>
        <begin position="195"/>
        <end position="217"/>
    </location>
</feature>
<keyword evidence="5" id="KW-0029">Amino-acid transport</keyword>
<feature type="transmembrane region" description="Helical" evidence="9">
    <location>
        <begin position="154"/>
        <end position="175"/>
    </location>
</feature>
<dbReference type="GO" id="GO:0022857">
    <property type="term" value="F:transmembrane transporter activity"/>
    <property type="evidence" value="ECO:0007669"/>
    <property type="project" value="InterPro"/>
</dbReference>
<dbReference type="KEGG" id="pstg:E8M01_28440"/>